<reference evidence="2" key="1">
    <citation type="submission" date="2018-05" db="EMBL/GenBank/DDBJ databases">
        <authorList>
            <person name="Lanie J.A."/>
            <person name="Ng W.-L."/>
            <person name="Kazmierczak K.M."/>
            <person name="Andrzejewski T.M."/>
            <person name="Davidsen T.M."/>
            <person name="Wayne K.J."/>
            <person name="Tettelin H."/>
            <person name="Glass J.I."/>
            <person name="Rusch D."/>
            <person name="Podicherti R."/>
            <person name="Tsui H.-C.T."/>
            <person name="Winkler M.E."/>
        </authorList>
    </citation>
    <scope>NUCLEOTIDE SEQUENCE</scope>
</reference>
<evidence type="ECO:0000259" key="1">
    <source>
        <dbReference type="Pfam" id="PF23500"/>
    </source>
</evidence>
<organism evidence="2">
    <name type="scientific">marine metagenome</name>
    <dbReference type="NCBI Taxonomy" id="408172"/>
    <lineage>
        <taxon>unclassified sequences</taxon>
        <taxon>metagenomes</taxon>
        <taxon>ecological metagenomes</taxon>
    </lineage>
</organism>
<dbReference type="Pfam" id="PF23500">
    <property type="entry name" value="DUF7133"/>
    <property type="match status" value="1"/>
</dbReference>
<feature type="domain" description="DUF7133" evidence="1">
    <location>
        <begin position="60"/>
        <end position="161"/>
    </location>
</feature>
<protein>
    <recommendedName>
        <fullName evidence="1">DUF7133 domain-containing protein</fullName>
    </recommendedName>
</protein>
<sequence length="165" mass="18829">MKYNIIGKDMKFFFSRYKYLFFLHLACTWNLAGAPDRESFGKENREIQGVPVEAFDLGSQDLQIELWARSPLIYSPVAMDFDAKGRLWLTEGIDYNQRLRVDAGRSIIVLEDKDGDGRADSSQVFVTEKEIRHAPLGIAVFDNRIVLSSTPSIIVYTDVNRNAVF</sequence>
<proteinExistence type="predicted"/>
<gene>
    <name evidence="2" type="ORF">METZ01_LOCUS366890</name>
</gene>
<accession>A0A382SVW7</accession>
<dbReference type="EMBL" id="UINC01131998">
    <property type="protein sequence ID" value="SVD14036.1"/>
    <property type="molecule type" value="Genomic_DNA"/>
</dbReference>
<name>A0A382SVW7_9ZZZZ</name>
<dbReference type="AlphaFoldDB" id="A0A382SVW7"/>
<feature type="non-terminal residue" evidence="2">
    <location>
        <position position="165"/>
    </location>
</feature>
<evidence type="ECO:0000313" key="2">
    <source>
        <dbReference type="EMBL" id="SVD14036.1"/>
    </source>
</evidence>
<dbReference type="InterPro" id="IPR055557">
    <property type="entry name" value="DUF7133"/>
</dbReference>